<dbReference type="AlphaFoldDB" id="A0A8K1CE33"/>
<organism evidence="2 3">
    <name type="scientific">Pythium oligandrum</name>
    <name type="common">Mycoparasitic fungus</name>
    <dbReference type="NCBI Taxonomy" id="41045"/>
    <lineage>
        <taxon>Eukaryota</taxon>
        <taxon>Sar</taxon>
        <taxon>Stramenopiles</taxon>
        <taxon>Oomycota</taxon>
        <taxon>Peronosporomycetes</taxon>
        <taxon>Pythiales</taxon>
        <taxon>Pythiaceae</taxon>
        <taxon>Pythium</taxon>
    </lineage>
</organism>
<keyword evidence="1" id="KW-0472">Membrane</keyword>
<evidence type="ECO:0000256" key="1">
    <source>
        <dbReference type="SAM" id="Phobius"/>
    </source>
</evidence>
<evidence type="ECO:0000313" key="3">
    <source>
        <dbReference type="Proteomes" id="UP000794436"/>
    </source>
</evidence>
<gene>
    <name evidence="2" type="ORF">Poli38472_012788</name>
</gene>
<dbReference type="Proteomes" id="UP000794436">
    <property type="component" value="Unassembled WGS sequence"/>
</dbReference>
<proteinExistence type="predicted"/>
<name>A0A8K1CE33_PYTOL</name>
<reference evidence="2" key="1">
    <citation type="submission" date="2019-03" db="EMBL/GenBank/DDBJ databases">
        <title>Long read genome sequence of the mycoparasitic Pythium oligandrum ATCC 38472 isolated from sugarbeet rhizosphere.</title>
        <authorList>
            <person name="Gaulin E."/>
        </authorList>
    </citation>
    <scope>NUCLEOTIDE SEQUENCE</scope>
    <source>
        <strain evidence="2">ATCC 38472_TT</strain>
    </source>
</reference>
<feature type="transmembrane region" description="Helical" evidence="1">
    <location>
        <begin position="12"/>
        <end position="32"/>
    </location>
</feature>
<dbReference type="OrthoDB" id="110120at2759"/>
<protein>
    <submittedName>
        <fullName evidence="2">Uncharacterized protein</fullName>
    </submittedName>
</protein>
<keyword evidence="1" id="KW-1133">Transmembrane helix</keyword>
<feature type="transmembrane region" description="Helical" evidence="1">
    <location>
        <begin position="76"/>
        <end position="96"/>
    </location>
</feature>
<feature type="transmembrane region" description="Helical" evidence="1">
    <location>
        <begin position="336"/>
        <end position="357"/>
    </location>
</feature>
<keyword evidence="1" id="KW-0812">Transmembrane</keyword>
<feature type="transmembrane region" description="Helical" evidence="1">
    <location>
        <begin position="108"/>
        <end position="129"/>
    </location>
</feature>
<comment type="caution">
    <text evidence="2">The sequence shown here is derived from an EMBL/GenBank/DDBJ whole genome shotgun (WGS) entry which is preliminary data.</text>
</comment>
<sequence length="359" mass="41027">MVTNGSLRWYHLDFYFVSFLAPFTIANMVIAVRRIFQHETMRGKELKTRKQSVFAGNQTSEWVAIRTKRWRRFLRVLVRILPTGFQLSLAGAYVHAATRFNLCTDQAIVWFGVGSFALKLLVQELVKIVILKRHVNDMRNIFVFVGLPTVLIDTQIRLAMQRYQNASMSLQSTFAMAFVEIVLRWIKVLKLAFEMRFHECIMPSCAQSPQTNSVSPTVLLGDTTRLPTQQTLEFHQWRKRLLLFHAAEAFADMSGEYIAIGSSALVLHVFGHQPKYELTLSTKCVDTRSTSLGIQVNSTAIVWIQLVLEVLVDLISCAIEISQGVDFQDLRRHRAYIAFTFLAIGLLNVQVSTLMYLKS</sequence>
<evidence type="ECO:0000313" key="2">
    <source>
        <dbReference type="EMBL" id="TMW61597.1"/>
    </source>
</evidence>
<dbReference type="EMBL" id="SPLM01000076">
    <property type="protein sequence ID" value="TMW61597.1"/>
    <property type="molecule type" value="Genomic_DNA"/>
</dbReference>
<accession>A0A8K1CE33</accession>
<keyword evidence="3" id="KW-1185">Reference proteome</keyword>